<dbReference type="PANTHER" id="PTHR31086">
    <property type="entry name" value="ALUMINUM-ACTIVATED MALATE TRANSPORTER 10"/>
    <property type="match status" value="1"/>
</dbReference>
<dbReference type="EMBL" id="OZ021740">
    <property type="protein sequence ID" value="CAK9323451.1"/>
    <property type="molecule type" value="Genomic_DNA"/>
</dbReference>
<name>A0ABP0YWN5_9ROSI</name>
<evidence type="ECO:0000256" key="2">
    <source>
        <dbReference type="ARBA" id="ARBA00007079"/>
    </source>
</evidence>
<organism evidence="10 11">
    <name type="scientific">Citrullus colocynthis</name>
    <name type="common">colocynth</name>
    <dbReference type="NCBI Taxonomy" id="252529"/>
    <lineage>
        <taxon>Eukaryota</taxon>
        <taxon>Viridiplantae</taxon>
        <taxon>Streptophyta</taxon>
        <taxon>Embryophyta</taxon>
        <taxon>Tracheophyta</taxon>
        <taxon>Spermatophyta</taxon>
        <taxon>Magnoliopsida</taxon>
        <taxon>eudicotyledons</taxon>
        <taxon>Gunneridae</taxon>
        <taxon>Pentapetalae</taxon>
        <taxon>rosids</taxon>
        <taxon>fabids</taxon>
        <taxon>Cucurbitales</taxon>
        <taxon>Cucurbitaceae</taxon>
        <taxon>Benincaseae</taxon>
        <taxon>Citrullus</taxon>
    </lineage>
</organism>
<keyword evidence="8" id="KW-0407">Ion channel</keyword>
<dbReference type="Proteomes" id="UP001642487">
    <property type="component" value="Chromosome 6"/>
</dbReference>
<keyword evidence="3" id="KW-0813">Transport</keyword>
<feature type="transmembrane region" description="Helical" evidence="9">
    <location>
        <begin position="117"/>
        <end position="134"/>
    </location>
</feature>
<evidence type="ECO:0008006" key="12">
    <source>
        <dbReference type="Google" id="ProtNLM"/>
    </source>
</evidence>
<feature type="transmembrane region" description="Helical" evidence="9">
    <location>
        <begin position="140"/>
        <end position="160"/>
    </location>
</feature>
<protein>
    <recommendedName>
        <fullName evidence="12">Aluminum-activated malate transporter</fullName>
    </recommendedName>
</protein>
<evidence type="ECO:0000313" key="11">
    <source>
        <dbReference type="Proteomes" id="UP001642487"/>
    </source>
</evidence>
<gene>
    <name evidence="10" type="ORF">CITCOLO1_LOCUS15633</name>
</gene>
<comment type="similarity">
    <text evidence="2">Belongs to the aromatic acid exporter (TC 2.A.85) family.</text>
</comment>
<keyword evidence="11" id="KW-1185">Reference proteome</keyword>
<reference evidence="10 11" key="1">
    <citation type="submission" date="2024-03" db="EMBL/GenBank/DDBJ databases">
        <authorList>
            <person name="Gkanogiannis A."/>
            <person name="Becerra Lopez-Lavalle L."/>
        </authorList>
    </citation>
    <scope>NUCLEOTIDE SEQUENCE [LARGE SCALE GENOMIC DNA]</scope>
</reference>
<feature type="transmembrane region" description="Helical" evidence="9">
    <location>
        <begin position="172"/>
        <end position="190"/>
    </location>
</feature>
<evidence type="ECO:0000256" key="4">
    <source>
        <dbReference type="ARBA" id="ARBA00022692"/>
    </source>
</evidence>
<accession>A0ABP0YWN5</accession>
<evidence type="ECO:0000313" key="10">
    <source>
        <dbReference type="EMBL" id="CAK9323451.1"/>
    </source>
</evidence>
<evidence type="ECO:0000256" key="8">
    <source>
        <dbReference type="ARBA" id="ARBA00023303"/>
    </source>
</evidence>
<feature type="transmembrane region" description="Helical" evidence="9">
    <location>
        <begin position="92"/>
        <end position="110"/>
    </location>
</feature>
<dbReference type="Pfam" id="PF11744">
    <property type="entry name" value="ALMT"/>
    <property type="match status" value="1"/>
</dbReference>
<feature type="transmembrane region" description="Helical" evidence="9">
    <location>
        <begin position="61"/>
        <end position="80"/>
    </location>
</feature>
<keyword evidence="7 9" id="KW-0472">Membrane</keyword>
<dbReference type="InterPro" id="IPR020966">
    <property type="entry name" value="ALMT"/>
</dbReference>
<evidence type="ECO:0000256" key="7">
    <source>
        <dbReference type="ARBA" id="ARBA00023136"/>
    </source>
</evidence>
<comment type="subcellular location">
    <subcellularLocation>
        <location evidence="1">Membrane</location>
        <topology evidence="1">Multi-pass membrane protein</topology>
    </subcellularLocation>
</comment>
<proteinExistence type="inferred from homology"/>
<evidence type="ECO:0000256" key="5">
    <source>
        <dbReference type="ARBA" id="ARBA00022989"/>
    </source>
</evidence>
<evidence type="ECO:0000256" key="3">
    <source>
        <dbReference type="ARBA" id="ARBA00022448"/>
    </source>
</evidence>
<evidence type="ECO:0000256" key="1">
    <source>
        <dbReference type="ARBA" id="ARBA00004141"/>
    </source>
</evidence>
<keyword evidence="5 9" id="KW-1133">Transmembrane helix</keyword>
<evidence type="ECO:0000256" key="6">
    <source>
        <dbReference type="ARBA" id="ARBA00023065"/>
    </source>
</evidence>
<feature type="transmembrane region" description="Helical" evidence="9">
    <location>
        <begin position="202"/>
        <end position="220"/>
    </location>
</feature>
<keyword evidence="6" id="KW-0406">Ion transport</keyword>
<evidence type="ECO:0000256" key="9">
    <source>
        <dbReference type="SAM" id="Phobius"/>
    </source>
</evidence>
<sequence length="437" mass="48435">MGSAAVISIPEEHQDQDQRVIGVPIDQEEQEKKPNKNMLFNRWLCICSITHTINRQHMKKIIHSVKVGIALVVVSLLYLLDPLYNQVGDNAMWAIMTVVVVFEFFAGATLSKGLNRGLGTILGGGLGCLASAFAQDVGGLASALIIGISVFVFGAIATYSRMIPSIKKKYDYGVMIFILTFNLIVVSGMRADKIMGLARERLTTIAMGFAVCIFISFLIFPSWASDELHHSTVLNFHNLANSIQGCMEDYFNSTDEKKKNKSDASFSTCKLVLNSKSKDDSLANFAKWEPWHGKFGLNYPWNKYLQIGELLRELAATVLSIKACLQSPRQPSSGMREAIKEPCETAGSSIVWTLKELGEGIKKMKKCQIEGVIVPKLKLVRQEMSLVINPSKLGPTENSDGLAMASFLFLIIEILEKVEELAKEVEELEQAARFRNT</sequence>
<keyword evidence="4 9" id="KW-0812">Transmembrane</keyword>